<accession>A0A4V2WMX4</accession>
<organism evidence="3 4">
    <name type="scientific">Flaviaesturariibacter aridisoli</name>
    <dbReference type="NCBI Taxonomy" id="2545761"/>
    <lineage>
        <taxon>Bacteria</taxon>
        <taxon>Pseudomonadati</taxon>
        <taxon>Bacteroidota</taxon>
        <taxon>Chitinophagia</taxon>
        <taxon>Chitinophagales</taxon>
        <taxon>Chitinophagaceae</taxon>
        <taxon>Flaviaestuariibacter</taxon>
    </lineage>
</organism>
<protein>
    <submittedName>
        <fullName evidence="3">Membrane-binding protein</fullName>
    </submittedName>
</protein>
<evidence type="ECO:0000313" key="4">
    <source>
        <dbReference type="Proteomes" id="UP000295164"/>
    </source>
</evidence>
<feature type="region of interest" description="Disordered" evidence="1">
    <location>
        <begin position="210"/>
        <end position="229"/>
    </location>
</feature>
<dbReference type="Proteomes" id="UP000295164">
    <property type="component" value="Unassembled WGS sequence"/>
</dbReference>
<gene>
    <name evidence="3" type="ORF">E0486_06420</name>
</gene>
<proteinExistence type="predicted"/>
<dbReference type="AlphaFoldDB" id="A0A4V2WMX4"/>
<evidence type="ECO:0000256" key="2">
    <source>
        <dbReference type="SAM" id="SignalP"/>
    </source>
</evidence>
<dbReference type="EMBL" id="SKFH01000007">
    <property type="protein sequence ID" value="TCZ73302.1"/>
    <property type="molecule type" value="Genomic_DNA"/>
</dbReference>
<feature type="chain" id="PRO_5020358761" evidence="2">
    <location>
        <begin position="26"/>
        <end position="322"/>
    </location>
</feature>
<keyword evidence="4" id="KW-1185">Reference proteome</keyword>
<sequence length="322" mass="34963">MKNHRLSRPFLAVLAALLLTVTAGAQTIVIRIGQHPGSTSSSLRNWRPAAAPAASTSAASQTPYYLQEIMNTIGLRPNFTVQAARIDNAAAVTYNGQRYILYNPAFIDNLVQRTGNKWAAVSVLAHEIGHHLDGHTVTSTGSQPQLELEADEFSGYVLRKMGASLADAQAAMKTIATERGSATHPGRSDRLASIAAGWNRANGTTAARVASAQPRSNPDPYYPQRSAPQPIVRRGASPIAERNILGDLSFHADPDTRYFVTTDYNVVKVQDNRLYVLGKMARSNNRSYPYIIYDNQTKMLVHASGAVVTERGRTVGRLTAHA</sequence>
<feature type="signal peptide" evidence="2">
    <location>
        <begin position="1"/>
        <end position="25"/>
    </location>
</feature>
<dbReference type="RefSeq" id="WP_131851321.1">
    <property type="nucleotide sequence ID" value="NZ_SKFH01000007.1"/>
</dbReference>
<reference evidence="3 4" key="1">
    <citation type="submission" date="2019-03" db="EMBL/GenBank/DDBJ databases">
        <authorList>
            <person name="Kim M.K.M."/>
        </authorList>
    </citation>
    <scope>NUCLEOTIDE SEQUENCE [LARGE SCALE GENOMIC DNA]</scope>
    <source>
        <strain evidence="3 4">17J68-15</strain>
    </source>
</reference>
<keyword evidence="2" id="KW-0732">Signal</keyword>
<evidence type="ECO:0000256" key="1">
    <source>
        <dbReference type="SAM" id="MobiDB-lite"/>
    </source>
</evidence>
<evidence type="ECO:0000313" key="3">
    <source>
        <dbReference type="EMBL" id="TCZ73302.1"/>
    </source>
</evidence>
<comment type="caution">
    <text evidence="3">The sequence shown here is derived from an EMBL/GenBank/DDBJ whole genome shotgun (WGS) entry which is preliminary data.</text>
</comment>
<dbReference type="OrthoDB" id="1173761at2"/>
<name>A0A4V2WMX4_9BACT</name>